<dbReference type="CDD" id="cd05117">
    <property type="entry name" value="STKc_CAMK"/>
    <property type="match status" value="1"/>
</dbReference>
<dbReference type="InterPro" id="IPR008271">
    <property type="entry name" value="Ser/Thr_kinase_AS"/>
</dbReference>
<protein>
    <recommendedName>
        <fullName evidence="1">non-specific serine/threonine protein kinase</fullName>
        <ecNumber evidence="1">2.7.11.1</ecNumber>
    </recommendedName>
</protein>
<dbReference type="EMBL" id="JASPKY010000076">
    <property type="protein sequence ID" value="KAK9739382.1"/>
    <property type="molecule type" value="Genomic_DNA"/>
</dbReference>
<evidence type="ECO:0000313" key="11">
    <source>
        <dbReference type="Proteomes" id="UP001458880"/>
    </source>
</evidence>
<keyword evidence="2" id="KW-0723">Serine/threonine-protein kinase</keyword>
<name>A0AAW1LW58_POPJA</name>
<comment type="caution">
    <text evidence="10">The sequence shown here is derived from an EMBL/GenBank/DDBJ whole genome shotgun (WGS) entry which is preliminary data.</text>
</comment>
<evidence type="ECO:0000256" key="1">
    <source>
        <dbReference type="ARBA" id="ARBA00012513"/>
    </source>
</evidence>
<dbReference type="InterPro" id="IPR000719">
    <property type="entry name" value="Prot_kinase_dom"/>
</dbReference>
<dbReference type="SUPFAM" id="SSF56112">
    <property type="entry name" value="Protein kinase-like (PK-like)"/>
    <property type="match status" value="1"/>
</dbReference>
<dbReference type="SMART" id="SM00220">
    <property type="entry name" value="S_TKc"/>
    <property type="match status" value="1"/>
</dbReference>
<evidence type="ECO:0000256" key="3">
    <source>
        <dbReference type="ARBA" id="ARBA00022741"/>
    </source>
</evidence>
<dbReference type="InterPro" id="IPR011009">
    <property type="entry name" value="Kinase-like_dom_sf"/>
</dbReference>
<dbReference type="AlphaFoldDB" id="A0AAW1LW58"/>
<dbReference type="Gene3D" id="1.10.510.10">
    <property type="entry name" value="Transferase(Phosphotransferase) domain 1"/>
    <property type="match status" value="1"/>
</dbReference>
<dbReference type="GO" id="GO:0004674">
    <property type="term" value="F:protein serine/threonine kinase activity"/>
    <property type="evidence" value="ECO:0007669"/>
    <property type="project" value="UniProtKB-KW"/>
</dbReference>
<comment type="catalytic activity">
    <reaction evidence="6">
        <text>L-threonyl-[protein] + ATP = O-phospho-L-threonyl-[protein] + ADP + H(+)</text>
        <dbReference type="Rhea" id="RHEA:46608"/>
        <dbReference type="Rhea" id="RHEA-COMP:11060"/>
        <dbReference type="Rhea" id="RHEA-COMP:11605"/>
        <dbReference type="ChEBI" id="CHEBI:15378"/>
        <dbReference type="ChEBI" id="CHEBI:30013"/>
        <dbReference type="ChEBI" id="CHEBI:30616"/>
        <dbReference type="ChEBI" id="CHEBI:61977"/>
        <dbReference type="ChEBI" id="CHEBI:456216"/>
        <dbReference type="EC" id="2.7.11.1"/>
    </reaction>
</comment>
<evidence type="ECO:0000256" key="4">
    <source>
        <dbReference type="ARBA" id="ARBA00022777"/>
    </source>
</evidence>
<evidence type="ECO:0000256" key="6">
    <source>
        <dbReference type="ARBA" id="ARBA00047899"/>
    </source>
</evidence>
<accession>A0AAW1LW58</accession>
<dbReference type="PROSITE" id="PS00108">
    <property type="entry name" value="PROTEIN_KINASE_ST"/>
    <property type="match status" value="1"/>
</dbReference>
<gene>
    <name evidence="10" type="ORF">QE152_g9133</name>
</gene>
<dbReference type="PANTHER" id="PTHR44167:SF24">
    <property type="entry name" value="SERINE_THREONINE-PROTEIN KINASE CHK2"/>
    <property type="match status" value="1"/>
</dbReference>
<keyword evidence="4" id="KW-0808">Transferase</keyword>
<dbReference type="SMART" id="SM00240">
    <property type="entry name" value="FHA"/>
    <property type="match status" value="1"/>
</dbReference>
<dbReference type="FunFam" id="1.10.510.10:FF:000571">
    <property type="entry name" value="Maternal embryonic leucine zipper kinase"/>
    <property type="match status" value="1"/>
</dbReference>
<keyword evidence="11" id="KW-1185">Reference proteome</keyword>
<dbReference type="InterPro" id="IPR000253">
    <property type="entry name" value="FHA_dom"/>
</dbReference>
<dbReference type="SUPFAM" id="SSF49879">
    <property type="entry name" value="SMAD/FHA domain"/>
    <property type="match status" value="1"/>
</dbReference>
<dbReference type="Proteomes" id="UP001458880">
    <property type="component" value="Unassembled WGS sequence"/>
</dbReference>
<dbReference type="Gene3D" id="2.60.200.20">
    <property type="match status" value="1"/>
</dbReference>
<dbReference type="EC" id="2.7.11.1" evidence="1"/>
<feature type="domain" description="FHA" evidence="8">
    <location>
        <begin position="50"/>
        <end position="107"/>
    </location>
</feature>
<organism evidence="10 11">
    <name type="scientific">Popillia japonica</name>
    <name type="common">Japanese beetle</name>
    <dbReference type="NCBI Taxonomy" id="7064"/>
    <lineage>
        <taxon>Eukaryota</taxon>
        <taxon>Metazoa</taxon>
        <taxon>Ecdysozoa</taxon>
        <taxon>Arthropoda</taxon>
        <taxon>Hexapoda</taxon>
        <taxon>Insecta</taxon>
        <taxon>Pterygota</taxon>
        <taxon>Neoptera</taxon>
        <taxon>Endopterygota</taxon>
        <taxon>Coleoptera</taxon>
        <taxon>Polyphaga</taxon>
        <taxon>Scarabaeiformia</taxon>
        <taxon>Scarabaeidae</taxon>
        <taxon>Rutelinae</taxon>
        <taxon>Popillia</taxon>
    </lineage>
</organism>
<sequence>MSQLPNTLTPADYELTPGTASLISNPGNIWGRLFPTLECLSAYDLDKSSFKLGKTDTCDCILNTDTFIETRLDNISREHFEIKKEEGRPVYIVDLSKNGTFLNGEKIGRQRKRILQNDDAISIGYQALKVFIYKNFESGTDNFLPPTLQRKYYLSRLLGRGACGEVKLAFNKETCRPYAIKKIIKARSSRIFDMNHVNFIQKEIRILENMARHPFIVTVYEVEEALDAFFLTMEYMAGGTLSDLLVERQLPEYQVKFFFYQILIAVSYLHDNGIIHRDIKADNILLDDKDNPNTIVKISDFGLSKILEKESMANTRCGTPTYMAPEILDKTKIFYDRKVDVWSMGVLLYYMLSQSLPFNASDISSLYKLIKRGRYSTEGPIWDRISADAKDLIRRMLNIYPEERINLEEISDHDWIAQDQSVQERVNDMYNSLNTTSTFDTFDLEETIIQPSKRMRFEENSEEEDDD</sequence>
<evidence type="ECO:0000256" key="2">
    <source>
        <dbReference type="ARBA" id="ARBA00022527"/>
    </source>
</evidence>
<dbReference type="Pfam" id="PF00069">
    <property type="entry name" value="Pkinase"/>
    <property type="match status" value="1"/>
</dbReference>
<keyword evidence="3" id="KW-0547">Nucleotide-binding</keyword>
<dbReference type="Pfam" id="PF00498">
    <property type="entry name" value="FHA"/>
    <property type="match status" value="1"/>
</dbReference>
<evidence type="ECO:0000259" key="9">
    <source>
        <dbReference type="PROSITE" id="PS50011"/>
    </source>
</evidence>
<dbReference type="GO" id="GO:0044773">
    <property type="term" value="P:mitotic DNA damage checkpoint signaling"/>
    <property type="evidence" value="ECO:0007669"/>
    <property type="project" value="TreeGrafter"/>
</dbReference>
<evidence type="ECO:0000259" key="8">
    <source>
        <dbReference type="PROSITE" id="PS50006"/>
    </source>
</evidence>
<evidence type="ECO:0000256" key="7">
    <source>
        <dbReference type="ARBA" id="ARBA00048679"/>
    </source>
</evidence>
<keyword evidence="5" id="KW-0067">ATP-binding</keyword>
<keyword evidence="4" id="KW-0418">Kinase</keyword>
<reference evidence="10 11" key="1">
    <citation type="journal article" date="2024" name="BMC Genomics">
        <title>De novo assembly and annotation of Popillia japonica's genome with initial clues to its potential as an invasive pest.</title>
        <authorList>
            <person name="Cucini C."/>
            <person name="Boschi S."/>
            <person name="Funari R."/>
            <person name="Cardaioli E."/>
            <person name="Iannotti N."/>
            <person name="Marturano G."/>
            <person name="Paoli F."/>
            <person name="Bruttini M."/>
            <person name="Carapelli A."/>
            <person name="Frati F."/>
            <person name="Nardi F."/>
        </authorList>
    </citation>
    <scope>NUCLEOTIDE SEQUENCE [LARGE SCALE GENOMIC DNA]</scope>
    <source>
        <strain evidence="10">DMR45628</strain>
    </source>
</reference>
<evidence type="ECO:0000256" key="5">
    <source>
        <dbReference type="ARBA" id="ARBA00022840"/>
    </source>
</evidence>
<dbReference type="PROSITE" id="PS50011">
    <property type="entry name" value="PROTEIN_KINASE_DOM"/>
    <property type="match status" value="1"/>
</dbReference>
<feature type="domain" description="Protein kinase" evidence="9">
    <location>
        <begin position="152"/>
        <end position="416"/>
    </location>
</feature>
<evidence type="ECO:0000313" key="10">
    <source>
        <dbReference type="EMBL" id="KAK9739382.1"/>
    </source>
</evidence>
<dbReference type="GO" id="GO:0005634">
    <property type="term" value="C:nucleus"/>
    <property type="evidence" value="ECO:0007669"/>
    <property type="project" value="TreeGrafter"/>
</dbReference>
<dbReference type="GO" id="GO:0005524">
    <property type="term" value="F:ATP binding"/>
    <property type="evidence" value="ECO:0007669"/>
    <property type="project" value="UniProtKB-KW"/>
</dbReference>
<dbReference type="InterPro" id="IPR008984">
    <property type="entry name" value="SMAD_FHA_dom_sf"/>
</dbReference>
<dbReference type="PROSITE" id="PS50006">
    <property type="entry name" value="FHA_DOMAIN"/>
    <property type="match status" value="1"/>
</dbReference>
<dbReference type="PANTHER" id="PTHR44167">
    <property type="entry name" value="OVARIAN-SPECIFIC SERINE/THREONINE-PROTEIN KINASE LOK-RELATED"/>
    <property type="match status" value="1"/>
</dbReference>
<comment type="catalytic activity">
    <reaction evidence="7">
        <text>L-seryl-[protein] + ATP = O-phospho-L-seryl-[protein] + ADP + H(+)</text>
        <dbReference type="Rhea" id="RHEA:17989"/>
        <dbReference type="Rhea" id="RHEA-COMP:9863"/>
        <dbReference type="Rhea" id="RHEA-COMP:11604"/>
        <dbReference type="ChEBI" id="CHEBI:15378"/>
        <dbReference type="ChEBI" id="CHEBI:29999"/>
        <dbReference type="ChEBI" id="CHEBI:30616"/>
        <dbReference type="ChEBI" id="CHEBI:83421"/>
        <dbReference type="ChEBI" id="CHEBI:456216"/>
        <dbReference type="EC" id="2.7.11.1"/>
    </reaction>
</comment>
<dbReference type="GO" id="GO:0005737">
    <property type="term" value="C:cytoplasm"/>
    <property type="evidence" value="ECO:0007669"/>
    <property type="project" value="TreeGrafter"/>
</dbReference>
<proteinExistence type="predicted"/>